<evidence type="ECO:0000256" key="7">
    <source>
        <dbReference type="ARBA" id="ARBA00023136"/>
    </source>
</evidence>
<evidence type="ECO:0000313" key="11">
    <source>
        <dbReference type="Proteomes" id="UP000002026"/>
    </source>
</evidence>
<evidence type="ECO:0000313" key="10">
    <source>
        <dbReference type="EMBL" id="ACV23697.1"/>
    </source>
</evidence>
<dbReference type="Proteomes" id="UP000002026">
    <property type="component" value="Chromosome"/>
</dbReference>
<gene>
    <name evidence="10" type="ordered locus">Shel_26980</name>
</gene>
<evidence type="ECO:0000256" key="4">
    <source>
        <dbReference type="ARBA" id="ARBA00022448"/>
    </source>
</evidence>
<feature type="transmembrane region" description="Helical" evidence="9">
    <location>
        <begin position="221"/>
        <end position="243"/>
    </location>
</feature>
<dbReference type="EMBL" id="CP001684">
    <property type="protein sequence ID" value="ACV23697.1"/>
    <property type="molecule type" value="Genomic_DNA"/>
</dbReference>
<evidence type="ECO:0000256" key="8">
    <source>
        <dbReference type="ARBA" id="ARBA00031174"/>
    </source>
</evidence>
<feature type="transmembrane region" description="Helical" evidence="9">
    <location>
        <begin position="57"/>
        <end position="75"/>
    </location>
</feature>
<proteinExistence type="inferred from homology"/>
<sequence length="499" mass="52622">MTFDRARQAVGLVGGPLCALGVYALPIPALSPGAHTLLAIVTLVCLWWITEPVPIPVTSLIGPMLAVIFGVAAVGDAFDAFSSPVIFLFLGGFILARAMTLHGLDRRFAYKILSLKWVGSSPTRIFLAVGIATMLCSGWISNTATAAMMLPISIGLLEAIQEMMAANGKNVDLHTYKYATGLMIMTAYAASIGGVLTPIGTPPNLIMVGLLDTMADIHVSFFQWMVWGFVAMSVYFAIAAAVLHFQYPADIKRIDGAEDVIRRKVEELGPWTFGQKATLVAFLGAVVLWTAPGVLSIVFGSDSQILSSYSVMLPESVVALLAAVSLFLIPTDFENREFVMNWKDAVAGVDWGTLLLFGGGLSLGTLMFSTGLSEWVGASIVAAFGGEPSEFVFVAVFCVLSLGLSELASNTAAVNMVGPLAITAATTAGFDPIPVAVGVALSASLGFMLPVSTPPNAIVYSTGYIPITKMIKSGFIIDVVGIFCVTIPLCLLLVKFVIG</sequence>
<reference evidence="10 11" key="1">
    <citation type="journal article" date="2009" name="Stand. Genomic Sci.">
        <title>Complete genome sequence of Slackia heliotrinireducens type strain (RHS 1).</title>
        <authorList>
            <person name="Pukall R."/>
            <person name="Lapidus A."/>
            <person name="Nolan M."/>
            <person name="Copeland A."/>
            <person name="Glavina Del Rio T."/>
            <person name="Lucas S."/>
            <person name="Chen F."/>
            <person name="Tice H."/>
            <person name="Cheng J.F."/>
            <person name="Chertkov O."/>
            <person name="Bruce D."/>
            <person name="Goodwin L."/>
            <person name="Kuske C."/>
            <person name="Brettin T."/>
            <person name="Detter J.C."/>
            <person name="Han C."/>
            <person name="Pitluck S."/>
            <person name="Pati A."/>
            <person name="Mavrommatis K."/>
            <person name="Ivanova N."/>
            <person name="Ovchinnikova G."/>
            <person name="Chen A."/>
            <person name="Palaniappan K."/>
            <person name="Schneider S."/>
            <person name="Rohde M."/>
            <person name="Chain P."/>
            <person name="D'haeseleer P."/>
            <person name="Goker M."/>
            <person name="Bristow J."/>
            <person name="Eisen J.A."/>
            <person name="Markowitz V."/>
            <person name="Kyrpides N.C."/>
            <person name="Klenk H.P."/>
            <person name="Hugenholtz P."/>
        </authorList>
    </citation>
    <scope>NUCLEOTIDE SEQUENCE [LARGE SCALE GENOMIC DNA]</scope>
    <source>
        <strain evidence="11">ATCC 29202 / DSM 20476 / NCTC 11029 / RHS 1</strain>
    </source>
</reference>
<keyword evidence="4" id="KW-0813">Transport</keyword>
<dbReference type="InterPro" id="IPR001898">
    <property type="entry name" value="SLC13A/DASS"/>
</dbReference>
<name>C7N3H4_SLAHD</name>
<evidence type="ECO:0000256" key="9">
    <source>
        <dbReference type="SAM" id="Phobius"/>
    </source>
</evidence>
<dbReference type="eggNOG" id="COG0471">
    <property type="taxonomic scope" value="Bacteria"/>
</dbReference>
<evidence type="ECO:0000256" key="1">
    <source>
        <dbReference type="ARBA" id="ARBA00004141"/>
    </source>
</evidence>
<keyword evidence="6 9" id="KW-1133">Transmembrane helix</keyword>
<dbReference type="PANTHER" id="PTHR10283">
    <property type="entry name" value="SOLUTE CARRIER FAMILY 13 MEMBER"/>
    <property type="match status" value="1"/>
</dbReference>
<feature type="transmembrane region" description="Helical" evidence="9">
    <location>
        <begin position="279"/>
        <end position="299"/>
    </location>
</feature>
<dbReference type="Pfam" id="PF00939">
    <property type="entry name" value="Na_sulph_symp"/>
    <property type="match status" value="1"/>
</dbReference>
<keyword evidence="5 9" id="KW-0812">Transmembrane</keyword>
<comment type="similarity">
    <text evidence="2">Belongs to the SLC13A/DASS transporter (TC 2.A.47) family. NADC subfamily.</text>
</comment>
<dbReference type="InterPro" id="IPR031312">
    <property type="entry name" value="Na/sul_symport_CS"/>
</dbReference>
<keyword evidence="7 9" id="KW-0472">Membrane</keyword>
<dbReference type="PROSITE" id="PS01271">
    <property type="entry name" value="NA_SULFATE"/>
    <property type="match status" value="1"/>
</dbReference>
<feature type="transmembrane region" description="Helical" evidence="9">
    <location>
        <begin position="178"/>
        <end position="201"/>
    </location>
</feature>
<feature type="transmembrane region" description="Helical" evidence="9">
    <location>
        <begin position="351"/>
        <end position="371"/>
    </location>
</feature>
<dbReference type="HOGENOM" id="CLU_005170_0_0_11"/>
<dbReference type="NCBIfam" id="TIGR00785">
    <property type="entry name" value="dass"/>
    <property type="match status" value="1"/>
</dbReference>
<feature type="transmembrane region" description="Helical" evidence="9">
    <location>
        <begin position="121"/>
        <end position="140"/>
    </location>
</feature>
<feature type="transmembrane region" description="Helical" evidence="9">
    <location>
        <begin position="475"/>
        <end position="498"/>
    </location>
</feature>
<evidence type="ECO:0000256" key="5">
    <source>
        <dbReference type="ARBA" id="ARBA00022692"/>
    </source>
</evidence>
<dbReference type="PANTHER" id="PTHR10283:SF82">
    <property type="entry name" value="SOLUTE CARRIER FAMILY 13 MEMBER 2"/>
    <property type="match status" value="1"/>
</dbReference>
<feature type="transmembrane region" description="Helical" evidence="9">
    <location>
        <begin position="311"/>
        <end position="330"/>
    </location>
</feature>
<comment type="subcellular location">
    <subcellularLocation>
        <location evidence="1">Membrane</location>
        <topology evidence="1">Multi-pass membrane protein</topology>
    </subcellularLocation>
</comment>
<evidence type="ECO:0000256" key="3">
    <source>
        <dbReference type="ARBA" id="ARBA00020150"/>
    </source>
</evidence>
<feature type="transmembrane region" description="Helical" evidence="9">
    <location>
        <begin position="391"/>
        <end position="408"/>
    </location>
</feature>
<dbReference type="STRING" id="471855.Shel_26980"/>
<dbReference type="GO" id="GO:0005886">
    <property type="term" value="C:plasma membrane"/>
    <property type="evidence" value="ECO:0007669"/>
    <property type="project" value="TreeGrafter"/>
</dbReference>
<accession>C7N3H4</accession>
<organism evidence="10 11">
    <name type="scientific">Slackia heliotrinireducens (strain ATCC 29202 / DSM 20476 / NCTC 11029 / RHS 1)</name>
    <name type="common">Peptococcus heliotrinreducens</name>
    <dbReference type="NCBI Taxonomy" id="471855"/>
    <lineage>
        <taxon>Bacteria</taxon>
        <taxon>Bacillati</taxon>
        <taxon>Actinomycetota</taxon>
        <taxon>Coriobacteriia</taxon>
        <taxon>Eggerthellales</taxon>
        <taxon>Eggerthellaceae</taxon>
        <taxon>Slackia</taxon>
    </lineage>
</organism>
<dbReference type="GO" id="GO:0015141">
    <property type="term" value="F:succinate transmembrane transporter activity"/>
    <property type="evidence" value="ECO:0007669"/>
    <property type="project" value="UniProtKB-ARBA"/>
</dbReference>
<dbReference type="AlphaFoldDB" id="C7N3H4"/>
<feature type="transmembrane region" description="Helical" evidence="9">
    <location>
        <begin position="81"/>
        <end position="100"/>
    </location>
</feature>
<protein>
    <recommendedName>
        <fullName evidence="3">Sodium-dependent dicarboxylate transporter SdcS</fullName>
    </recommendedName>
    <alternativeName>
        <fullName evidence="8">Na(+)/dicarboxylate symporter</fullName>
    </alternativeName>
</protein>
<evidence type="ECO:0000256" key="6">
    <source>
        <dbReference type="ARBA" id="ARBA00022989"/>
    </source>
</evidence>
<dbReference type="KEGG" id="shi:Shel_26980"/>
<dbReference type="RefSeq" id="WP_012799794.1">
    <property type="nucleotide sequence ID" value="NC_013165.1"/>
</dbReference>
<evidence type="ECO:0000256" key="2">
    <source>
        <dbReference type="ARBA" id="ARBA00006772"/>
    </source>
</evidence>
<keyword evidence="11" id="KW-1185">Reference proteome</keyword>